<feature type="compositionally biased region" description="Basic and acidic residues" evidence="15">
    <location>
        <begin position="1"/>
        <end position="10"/>
    </location>
</feature>
<keyword evidence="14" id="KW-0576">Peroxisome</keyword>
<dbReference type="HOGENOM" id="CLU_024591_2_0_1"/>
<evidence type="ECO:0000256" key="8">
    <source>
        <dbReference type="ARBA" id="ARBA00022771"/>
    </source>
</evidence>
<evidence type="ECO:0000256" key="11">
    <source>
        <dbReference type="ARBA" id="ARBA00022927"/>
    </source>
</evidence>
<dbReference type="InParanoid" id="K1WYQ8"/>
<reference evidence="17 18" key="1">
    <citation type="journal article" date="2012" name="BMC Genomics">
        <title>Sequencing the genome of Marssonina brunnea reveals fungus-poplar co-evolution.</title>
        <authorList>
            <person name="Zhu S."/>
            <person name="Cao Y.-Z."/>
            <person name="Jiang C."/>
            <person name="Tan B.-Y."/>
            <person name="Wang Z."/>
            <person name="Feng S."/>
            <person name="Zhang L."/>
            <person name="Su X.-H."/>
            <person name="Brejova B."/>
            <person name="Vinar T."/>
            <person name="Xu M."/>
            <person name="Wang M.-X."/>
            <person name="Zhang S.-G."/>
            <person name="Huang M.-R."/>
            <person name="Wu R."/>
            <person name="Zhou Y."/>
        </authorList>
    </citation>
    <scope>NUCLEOTIDE SEQUENCE [LARGE SCALE GENOMIC DNA]</scope>
    <source>
        <strain evidence="17 18">MB_m1</strain>
    </source>
</reference>
<evidence type="ECO:0000256" key="7">
    <source>
        <dbReference type="ARBA" id="ARBA00022723"/>
    </source>
</evidence>
<keyword evidence="6" id="KW-0812">Transmembrane</keyword>
<name>K1WYQ8_MARBU</name>
<dbReference type="AlphaFoldDB" id="K1WYQ8"/>
<evidence type="ECO:0000256" key="14">
    <source>
        <dbReference type="ARBA" id="ARBA00023140"/>
    </source>
</evidence>
<comment type="pathway">
    <text evidence="2">Protein modification; protein ubiquitination.</text>
</comment>
<dbReference type="OMA" id="CQPWNGD"/>
<evidence type="ECO:0000256" key="12">
    <source>
        <dbReference type="ARBA" id="ARBA00022989"/>
    </source>
</evidence>
<feature type="compositionally biased region" description="Acidic residues" evidence="15">
    <location>
        <begin position="479"/>
        <end position="498"/>
    </location>
</feature>
<evidence type="ECO:0000256" key="1">
    <source>
        <dbReference type="ARBA" id="ARBA00004585"/>
    </source>
</evidence>
<keyword evidence="4" id="KW-0813">Transport</keyword>
<keyword evidence="18" id="KW-1185">Reference proteome</keyword>
<dbReference type="PANTHER" id="PTHR23350">
    <property type="entry name" value="PEROXISOME ASSEMBLY PROTEIN 10"/>
    <property type="match status" value="1"/>
</dbReference>
<evidence type="ECO:0000256" key="3">
    <source>
        <dbReference type="ARBA" id="ARBA00008704"/>
    </source>
</evidence>
<accession>K1WYQ8</accession>
<dbReference type="GeneID" id="18759823"/>
<keyword evidence="8" id="KW-0863">Zinc-finger</keyword>
<feature type="domain" description="Pex N-terminal" evidence="16">
    <location>
        <begin position="114"/>
        <end position="308"/>
    </location>
</feature>
<gene>
    <name evidence="17" type="ORF">MBM_03888</name>
</gene>
<dbReference type="STRING" id="1072389.K1WYQ8"/>
<dbReference type="InterPro" id="IPR025654">
    <property type="entry name" value="PEX2/10"/>
</dbReference>
<keyword evidence="5" id="KW-0808">Transferase</keyword>
<evidence type="ECO:0000256" key="10">
    <source>
        <dbReference type="ARBA" id="ARBA00022833"/>
    </source>
</evidence>
<proteinExistence type="inferred from homology"/>
<dbReference type="GO" id="GO:0016562">
    <property type="term" value="P:protein import into peroxisome matrix, receptor recycling"/>
    <property type="evidence" value="ECO:0007669"/>
    <property type="project" value="UniProtKB-ARBA"/>
</dbReference>
<organism evidence="17 18">
    <name type="scientific">Marssonina brunnea f. sp. multigermtubi (strain MB_m1)</name>
    <name type="common">Marssonina leaf spot fungus</name>
    <dbReference type="NCBI Taxonomy" id="1072389"/>
    <lineage>
        <taxon>Eukaryota</taxon>
        <taxon>Fungi</taxon>
        <taxon>Dikarya</taxon>
        <taxon>Ascomycota</taxon>
        <taxon>Pezizomycotina</taxon>
        <taxon>Leotiomycetes</taxon>
        <taxon>Helotiales</taxon>
        <taxon>Drepanopezizaceae</taxon>
        <taxon>Drepanopeziza</taxon>
    </lineage>
</organism>
<evidence type="ECO:0000256" key="15">
    <source>
        <dbReference type="SAM" id="MobiDB-lite"/>
    </source>
</evidence>
<dbReference type="GO" id="GO:0016567">
    <property type="term" value="P:protein ubiquitination"/>
    <property type="evidence" value="ECO:0007669"/>
    <property type="project" value="UniProtKB-ARBA"/>
</dbReference>
<comment type="subcellular location">
    <subcellularLocation>
        <location evidence="1">Peroxisome membrane</location>
        <topology evidence="1">Multi-pass membrane protein</topology>
    </subcellularLocation>
</comment>
<comment type="similarity">
    <text evidence="3">Belongs to the pex2/pex10/pex12 family.</text>
</comment>
<dbReference type="GO" id="GO:0008270">
    <property type="term" value="F:zinc ion binding"/>
    <property type="evidence" value="ECO:0007669"/>
    <property type="project" value="UniProtKB-KW"/>
</dbReference>
<evidence type="ECO:0000256" key="5">
    <source>
        <dbReference type="ARBA" id="ARBA00022679"/>
    </source>
</evidence>
<evidence type="ECO:0000313" key="17">
    <source>
        <dbReference type="EMBL" id="EKD18116.1"/>
    </source>
</evidence>
<keyword evidence="11" id="KW-0653">Protein transport</keyword>
<feature type="region of interest" description="Disordered" evidence="15">
    <location>
        <begin position="1"/>
        <end position="32"/>
    </location>
</feature>
<evidence type="ECO:0000313" key="18">
    <source>
        <dbReference type="Proteomes" id="UP000006753"/>
    </source>
</evidence>
<evidence type="ECO:0000256" key="13">
    <source>
        <dbReference type="ARBA" id="ARBA00023136"/>
    </source>
</evidence>
<dbReference type="InterPro" id="IPR006845">
    <property type="entry name" value="Pex_N"/>
</dbReference>
<protein>
    <submittedName>
        <fullName evidence="17">Peroxisomal biogenesis factor 2</fullName>
    </submittedName>
</protein>
<dbReference type="OrthoDB" id="1701437at2759"/>
<dbReference type="PANTHER" id="PTHR23350:SF4">
    <property type="entry name" value="PEROXISOME BIOGENESIS FACTOR 2"/>
    <property type="match status" value="1"/>
</dbReference>
<keyword evidence="12" id="KW-1133">Transmembrane helix</keyword>
<keyword evidence="7" id="KW-0479">Metal-binding</keyword>
<sequence>MPTRTREVPGRSEGSIADTQARSTTKSHATTMASNDFALAQQRLAARRQARETETQARIVAQQQASQASEQLNRLPYPLGRLGHAGISVWDSINGREGTRPAFRVGQVDAELLDEELLELLKGQVGDALKYFGSHLQDDWSAEIMLALRAVLFKVTVWDHDATYGAALQNLKFTDARNKSAVLVSPSRWQKSLYGLFTVGGKYAWTRWENWLVDNDNGYDRPSPALRRLSRLSESISTIHSTAAFASFLVFLVNGRYRTLLDRILRLRLAPPTSQVSREVSFEYLNRQLVWHAFTEFLLFVLPLVGISRWRRWLGRAWRKTKSVMRSDGDDDVEIKSGEFAFLPERTCAICYQDQNTTSTSEAEVIAASGASGIIGSIQTDITNPYETIPCGCIYCFVCLAGRLEAEDGEGWICLRCGEEVKECKPWSGDVIEEVSKPASSSKTVGFSAPSEVTNFEPLPQDNSAETREREGSSSEVSDLGDSEAFDEEEDGVIDDDE</sequence>
<evidence type="ECO:0000256" key="6">
    <source>
        <dbReference type="ARBA" id="ARBA00022692"/>
    </source>
</evidence>
<keyword evidence="9" id="KW-0833">Ubl conjugation pathway</keyword>
<dbReference type="Proteomes" id="UP000006753">
    <property type="component" value="Unassembled WGS sequence"/>
</dbReference>
<dbReference type="KEGG" id="mbe:MBM_03888"/>
<evidence type="ECO:0000256" key="2">
    <source>
        <dbReference type="ARBA" id="ARBA00004906"/>
    </source>
</evidence>
<keyword evidence="10" id="KW-0862">Zinc</keyword>
<dbReference type="eggNOG" id="KOG2879">
    <property type="taxonomic scope" value="Eukaryota"/>
</dbReference>
<dbReference type="Pfam" id="PF04757">
    <property type="entry name" value="Pex2_Pex12"/>
    <property type="match status" value="1"/>
</dbReference>
<evidence type="ECO:0000256" key="4">
    <source>
        <dbReference type="ARBA" id="ARBA00022448"/>
    </source>
</evidence>
<keyword evidence="13" id="KW-0472">Membrane</keyword>
<dbReference type="GO" id="GO:0016740">
    <property type="term" value="F:transferase activity"/>
    <property type="evidence" value="ECO:0007669"/>
    <property type="project" value="UniProtKB-KW"/>
</dbReference>
<dbReference type="GO" id="GO:0005778">
    <property type="term" value="C:peroxisomal membrane"/>
    <property type="evidence" value="ECO:0007669"/>
    <property type="project" value="UniProtKB-SubCell"/>
</dbReference>
<evidence type="ECO:0000256" key="9">
    <source>
        <dbReference type="ARBA" id="ARBA00022786"/>
    </source>
</evidence>
<feature type="region of interest" description="Disordered" evidence="15">
    <location>
        <begin position="439"/>
        <end position="498"/>
    </location>
</feature>
<dbReference type="EMBL" id="JH921434">
    <property type="protein sequence ID" value="EKD18116.1"/>
    <property type="molecule type" value="Genomic_DNA"/>
</dbReference>
<evidence type="ECO:0000259" key="16">
    <source>
        <dbReference type="Pfam" id="PF04757"/>
    </source>
</evidence>
<feature type="compositionally biased region" description="Polar residues" evidence="15">
    <location>
        <begin position="17"/>
        <end position="32"/>
    </location>
</feature>